<dbReference type="Pfam" id="PF20316">
    <property type="entry name" value="DUF6612"/>
    <property type="match status" value="1"/>
</dbReference>
<organism evidence="1 3">
    <name type="scientific">Alkalihalobacillus alcalophilus ATCC 27647 = CGMCC 1.3604</name>
    <dbReference type="NCBI Taxonomy" id="1218173"/>
    <lineage>
        <taxon>Bacteria</taxon>
        <taxon>Bacillati</taxon>
        <taxon>Bacillota</taxon>
        <taxon>Bacilli</taxon>
        <taxon>Bacillales</taxon>
        <taxon>Bacillaceae</taxon>
        <taxon>Alkalihalobacillus</taxon>
    </lineage>
</organism>
<name>A0A094WIK1_ALKAL</name>
<comment type="caution">
    <text evidence="1">The sequence shown here is derived from an EMBL/GenBank/DDBJ whole genome shotgun (WGS) entry which is preliminary data.</text>
</comment>
<evidence type="ECO:0000313" key="3">
    <source>
        <dbReference type="Proteomes" id="UP000002754"/>
    </source>
</evidence>
<dbReference type="RefSeq" id="WP_003320499.1">
    <property type="nucleotide sequence ID" value="NZ_ALPT02000025.1"/>
</dbReference>
<accession>A0A094WIK1</accession>
<evidence type="ECO:0000313" key="1">
    <source>
        <dbReference type="EMBL" id="KGA97624.1"/>
    </source>
</evidence>
<gene>
    <name evidence="2" type="ORF">AJ85_04780</name>
    <name evidence="1" type="ORF">BALCAV_0209225</name>
</gene>
<sequence length="178" mass="20721">MAGELYEDFTYAYIELTVEEDGEYSRAEYYQDYDVMYLNEGETDWLSGPSEPLVTDSDTSYTNIANGLLEIQDIVTVEETAHHYEIKYFGNDSNVFYAFQKPFDLSFQGFDLEKHLEMELFIYVDKESSYMYSFTFNILADNNECVAYIETNATFARFNEIGEIIVPEEVIEEATVNH</sequence>
<dbReference type="EMBL" id="JALP01000069">
    <property type="protein sequence ID" value="THG91451.1"/>
    <property type="molecule type" value="Genomic_DNA"/>
</dbReference>
<dbReference type="AlphaFoldDB" id="A0A094WIK1"/>
<keyword evidence="3" id="KW-1185">Reference proteome</keyword>
<dbReference type="Proteomes" id="UP000297014">
    <property type="component" value="Unassembled WGS sequence"/>
</dbReference>
<dbReference type="InterPro" id="IPR046720">
    <property type="entry name" value="DUF6612"/>
</dbReference>
<reference evidence="1 3" key="1">
    <citation type="journal article" date="2014" name="Genome Announc.">
        <title>Draft Genome Sequence of Bacillus alcalophilus AV1934, a Classic Alkaliphile Isolated from Human Feces in 1934.</title>
        <authorList>
            <person name="Attie O."/>
            <person name="Jayaprakash A."/>
            <person name="Shah H."/>
            <person name="Paulsen I.T."/>
            <person name="Morino M."/>
            <person name="Takahashi Y."/>
            <person name="Narumi I."/>
            <person name="Sachidanandam R."/>
            <person name="Satoh K."/>
            <person name="Ito M."/>
            <person name="Krulwich T.A."/>
        </authorList>
    </citation>
    <scope>NUCLEOTIDE SEQUENCE [LARGE SCALE GENOMIC DNA]</scope>
    <source>
        <strain evidence="1 3">AV1934</strain>
    </source>
</reference>
<protein>
    <submittedName>
        <fullName evidence="1">Uncharacterized protein</fullName>
    </submittedName>
</protein>
<reference evidence="2 4" key="2">
    <citation type="submission" date="2014-01" db="EMBL/GenBank/DDBJ databases">
        <title>Draft genome sequencing of Bacillus alcalophilus CGMCC 1.3604.</title>
        <authorList>
            <person name="Yang J."/>
            <person name="Diao L."/>
            <person name="Yang S."/>
        </authorList>
    </citation>
    <scope>NUCLEOTIDE SEQUENCE [LARGE SCALE GENOMIC DNA]</scope>
    <source>
        <strain evidence="2 4">CGMCC 1.3604</strain>
    </source>
</reference>
<proteinExistence type="predicted"/>
<dbReference type="Proteomes" id="UP000002754">
    <property type="component" value="Unassembled WGS sequence"/>
</dbReference>
<dbReference type="EMBL" id="ALPT02000025">
    <property type="protein sequence ID" value="KGA97624.1"/>
    <property type="molecule type" value="Genomic_DNA"/>
</dbReference>
<evidence type="ECO:0000313" key="2">
    <source>
        <dbReference type="EMBL" id="THG91451.1"/>
    </source>
</evidence>
<dbReference type="STRING" id="1218173.BALCAV_0209225"/>
<evidence type="ECO:0000313" key="4">
    <source>
        <dbReference type="Proteomes" id="UP000297014"/>
    </source>
</evidence>